<dbReference type="AlphaFoldDB" id="A0A928ZW78"/>
<dbReference type="EMBL" id="JADEXP010000176">
    <property type="protein sequence ID" value="MBE9068520.1"/>
    <property type="molecule type" value="Genomic_DNA"/>
</dbReference>
<dbReference type="Gene3D" id="2.160.20.80">
    <property type="entry name" value="E3 ubiquitin-protein ligase SopA"/>
    <property type="match status" value="1"/>
</dbReference>
<evidence type="ECO:0000313" key="2">
    <source>
        <dbReference type="EMBL" id="MBE9068520.1"/>
    </source>
</evidence>
<feature type="chain" id="PRO_5037381255" evidence="1">
    <location>
        <begin position="26"/>
        <end position="202"/>
    </location>
</feature>
<keyword evidence="3" id="KW-1185">Reference proteome</keyword>
<dbReference type="Pfam" id="PF00805">
    <property type="entry name" value="Pentapeptide"/>
    <property type="match status" value="2"/>
</dbReference>
<evidence type="ECO:0000256" key="1">
    <source>
        <dbReference type="SAM" id="SignalP"/>
    </source>
</evidence>
<reference evidence="2" key="1">
    <citation type="submission" date="2020-10" db="EMBL/GenBank/DDBJ databases">
        <authorList>
            <person name="Castelo-Branco R."/>
            <person name="Eusebio N."/>
            <person name="Adriana R."/>
            <person name="Vieira A."/>
            <person name="Brugerolle De Fraissinette N."/>
            <person name="Rezende De Castro R."/>
            <person name="Schneider M.P."/>
            <person name="Vasconcelos V."/>
            <person name="Leao P.N."/>
        </authorList>
    </citation>
    <scope>NUCLEOTIDE SEQUENCE</scope>
    <source>
        <strain evidence="2">LEGE 11479</strain>
    </source>
</reference>
<sequence length="202" mass="21580">MTRRYLATLPLISLLVLGAPSFAEAPMGSVMEEMVASNVQRLVITNACQDCYLVDADLSETHLIGADLRGADLIRANLSWSNLEGADLTGANLTGADLTGAFLTNASLANADLDNVNFSQAQLYYVDVTGASMNNINLANAIVEGTAISIGGGTEPMEDNSEIPIFIPEDDQLLSPPDDPWYVPRQTTPEILDVPPQIMPQT</sequence>
<organism evidence="2 3">
    <name type="scientific">Leptolyngbya cf. ectocarpi LEGE 11479</name>
    <dbReference type="NCBI Taxonomy" id="1828722"/>
    <lineage>
        <taxon>Bacteria</taxon>
        <taxon>Bacillati</taxon>
        <taxon>Cyanobacteriota</taxon>
        <taxon>Cyanophyceae</taxon>
        <taxon>Leptolyngbyales</taxon>
        <taxon>Leptolyngbyaceae</taxon>
        <taxon>Leptolyngbya group</taxon>
        <taxon>Leptolyngbya</taxon>
    </lineage>
</organism>
<dbReference type="SUPFAM" id="SSF141571">
    <property type="entry name" value="Pentapeptide repeat-like"/>
    <property type="match status" value="1"/>
</dbReference>
<feature type="signal peptide" evidence="1">
    <location>
        <begin position="1"/>
        <end position="25"/>
    </location>
</feature>
<dbReference type="InterPro" id="IPR001646">
    <property type="entry name" value="5peptide_repeat"/>
</dbReference>
<name>A0A928ZW78_LEPEC</name>
<dbReference type="RefSeq" id="WP_193994466.1">
    <property type="nucleotide sequence ID" value="NZ_JADEXP010000176.1"/>
</dbReference>
<gene>
    <name evidence="2" type="ORF">IQ260_17875</name>
</gene>
<comment type="caution">
    <text evidence="2">The sequence shown here is derived from an EMBL/GenBank/DDBJ whole genome shotgun (WGS) entry which is preliminary data.</text>
</comment>
<dbReference type="InterPro" id="IPR051082">
    <property type="entry name" value="Pentapeptide-BTB/POZ_domain"/>
</dbReference>
<proteinExistence type="predicted"/>
<dbReference type="PANTHER" id="PTHR14136">
    <property type="entry name" value="BTB_POZ DOMAIN-CONTAINING PROTEIN KCTD9"/>
    <property type="match status" value="1"/>
</dbReference>
<protein>
    <submittedName>
        <fullName evidence="2">Pentapeptide repeat-containing protein</fullName>
    </submittedName>
</protein>
<dbReference type="Proteomes" id="UP000615026">
    <property type="component" value="Unassembled WGS sequence"/>
</dbReference>
<dbReference type="PANTHER" id="PTHR14136:SF17">
    <property type="entry name" value="BTB_POZ DOMAIN-CONTAINING PROTEIN KCTD9"/>
    <property type="match status" value="1"/>
</dbReference>
<evidence type="ECO:0000313" key="3">
    <source>
        <dbReference type="Proteomes" id="UP000615026"/>
    </source>
</evidence>
<keyword evidence="1" id="KW-0732">Signal</keyword>
<accession>A0A928ZW78</accession>